<dbReference type="Pfam" id="PF00106">
    <property type="entry name" value="adh_short"/>
    <property type="match status" value="1"/>
</dbReference>
<comment type="similarity">
    <text evidence="1 2">Belongs to the short-chain dehydrogenases/reductases (SDR) family.</text>
</comment>
<dbReference type="AlphaFoldDB" id="A0A2M7S7U2"/>
<organism evidence="3 4">
    <name type="scientific">Candidatus Desantisbacteria bacterium CG_4_10_14_0_8_um_filter_48_22</name>
    <dbReference type="NCBI Taxonomy" id="1974543"/>
    <lineage>
        <taxon>Bacteria</taxon>
        <taxon>Candidatus Desantisiibacteriota</taxon>
    </lineage>
</organism>
<evidence type="ECO:0000256" key="1">
    <source>
        <dbReference type="ARBA" id="ARBA00006484"/>
    </source>
</evidence>
<gene>
    <name evidence="3" type="ORF">COY52_09630</name>
</gene>
<dbReference type="NCBIfam" id="NF009050">
    <property type="entry name" value="PRK12384.1"/>
    <property type="match status" value="1"/>
</dbReference>
<dbReference type="FunFam" id="3.40.50.720:FF:000084">
    <property type="entry name" value="Short-chain dehydrogenase reductase"/>
    <property type="match status" value="1"/>
</dbReference>
<proteinExistence type="inferred from homology"/>
<dbReference type="EC" id="1.1.1.140" evidence="3"/>
<dbReference type="PANTHER" id="PTHR42760:SF105">
    <property type="entry name" value="SORBITOL-6-PHOSPHATE 2-DEHYDROGENASE"/>
    <property type="match status" value="1"/>
</dbReference>
<evidence type="ECO:0000256" key="2">
    <source>
        <dbReference type="RuleBase" id="RU000363"/>
    </source>
</evidence>
<dbReference type="Gene3D" id="3.40.50.720">
    <property type="entry name" value="NAD(P)-binding Rossmann-like Domain"/>
    <property type="match status" value="1"/>
</dbReference>
<dbReference type="InterPro" id="IPR020904">
    <property type="entry name" value="Sc_DH/Rdtase_CS"/>
</dbReference>
<keyword evidence="3" id="KW-0560">Oxidoreductase</keyword>
<dbReference type="EMBL" id="PFMR01000260">
    <property type="protein sequence ID" value="PIZ15498.1"/>
    <property type="molecule type" value="Genomic_DNA"/>
</dbReference>
<accession>A0A2M7S7U2</accession>
<dbReference type="PRINTS" id="PR00081">
    <property type="entry name" value="GDHRDH"/>
</dbReference>
<dbReference type="Proteomes" id="UP000229307">
    <property type="component" value="Unassembled WGS sequence"/>
</dbReference>
<name>A0A2M7S7U2_9BACT</name>
<dbReference type="PRINTS" id="PR00080">
    <property type="entry name" value="SDRFAMILY"/>
</dbReference>
<evidence type="ECO:0000313" key="3">
    <source>
        <dbReference type="EMBL" id="PIZ15498.1"/>
    </source>
</evidence>
<reference evidence="4" key="1">
    <citation type="submission" date="2017-09" db="EMBL/GenBank/DDBJ databases">
        <title>Depth-based differentiation of microbial function through sediment-hosted aquifers and enrichment of novel symbionts in the deep terrestrial subsurface.</title>
        <authorList>
            <person name="Probst A.J."/>
            <person name="Ladd B."/>
            <person name="Jarett J.K."/>
            <person name="Geller-Mcgrath D.E."/>
            <person name="Sieber C.M.K."/>
            <person name="Emerson J.B."/>
            <person name="Anantharaman K."/>
            <person name="Thomas B.C."/>
            <person name="Malmstrom R."/>
            <person name="Stieglmeier M."/>
            <person name="Klingl A."/>
            <person name="Woyke T."/>
            <person name="Ryan C.M."/>
            <person name="Banfield J.F."/>
        </authorList>
    </citation>
    <scope>NUCLEOTIDE SEQUENCE [LARGE SCALE GENOMIC DNA]</scope>
</reference>
<evidence type="ECO:0000313" key="4">
    <source>
        <dbReference type="Proteomes" id="UP000229307"/>
    </source>
</evidence>
<dbReference type="InterPro" id="IPR002347">
    <property type="entry name" value="SDR_fam"/>
</dbReference>
<comment type="caution">
    <text evidence="3">The sequence shown here is derived from an EMBL/GenBank/DDBJ whole genome shotgun (WGS) entry which is preliminary data.</text>
</comment>
<sequence length="265" mass="28835">MCEPLLRDKIAVVTGGAQGLGEAISLRLGAEGAKVIVADMNFDGAKKVAERINAEFGKDRSFGVQVDVTKASDVEKMVKEATVKYRRLDLMVSNAGILKAFEITEFPDDAWRKVLEVNLVGYFLCAKEAAKVMKEQKSGVIIQINSKSGKKGSFWNSAYAASKFGGIGLTQSIALDLAPYGVRVNAICPGNLLDSPLWQDSLYEQYAKKWGISKEEVRKKYAEQVPLGRGCAYEDICNVLVFLAGDEAGYMTGQAINVTGGQEMR</sequence>
<dbReference type="PROSITE" id="PS00061">
    <property type="entry name" value="ADH_SHORT"/>
    <property type="match status" value="1"/>
</dbReference>
<dbReference type="GO" id="GO:0009010">
    <property type="term" value="F:sorbitol-6-phosphate 2-dehydrogenase activity"/>
    <property type="evidence" value="ECO:0007669"/>
    <property type="project" value="UniProtKB-EC"/>
</dbReference>
<dbReference type="SUPFAM" id="SSF51735">
    <property type="entry name" value="NAD(P)-binding Rossmann-fold domains"/>
    <property type="match status" value="1"/>
</dbReference>
<protein>
    <submittedName>
        <fullName evidence="3">Sorbitol-6-phosphate 2-dehydrogenase</fullName>
        <ecNumber evidence="3">1.1.1.140</ecNumber>
    </submittedName>
</protein>
<dbReference type="InterPro" id="IPR036291">
    <property type="entry name" value="NAD(P)-bd_dom_sf"/>
</dbReference>
<dbReference type="PANTHER" id="PTHR42760">
    <property type="entry name" value="SHORT-CHAIN DEHYDROGENASES/REDUCTASES FAMILY MEMBER"/>
    <property type="match status" value="1"/>
</dbReference>